<reference evidence="1" key="1">
    <citation type="submission" date="2019-08" db="EMBL/GenBank/DDBJ databases">
        <authorList>
            <person name="Kucharzyk K."/>
            <person name="Murdoch R.W."/>
            <person name="Higgins S."/>
            <person name="Loffler F."/>
        </authorList>
    </citation>
    <scope>NUCLEOTIDE SEQUENCE</scope>
</reference>
<evidence type="ECO:0000313" key="1">
    <source>
        <dbReference type="EMBL" id="MPN34301.1"/>
    </source>
</evidence>
<gene>
    <name evidence="1" type="ORF">SDC9_181794</name>
</gene>
<dbReference type="AlphaFoldDB" id="A0A645H5J1"/>
<organism evidence="1">
    <name type="scientific">bioreactor metagenome</name>
    <dbReference type="NCBI Taxonomy" id="1076179"/>
    <lineage>
        <taxon>unclassified sequences</taxon>
        <taxon>metagenomes</taxon>
        <taxon>ecological metagenomes</taxon>
    </lineage>
</organism>
<dbReference type="EMBL" id="VSSQ01087270">
    <property type="protein sequence ID" value="MPN34301.1"/>
    <property type="molecule type" value="Genomic_DNA"/>
</dbReference>
<protein>
    <submittedName>
        <fullName evidence="1">Uncharacterized protein</fullName>
    </submittedName>
</protein>
<sequence length="34" mass="4247">MYIQFIKDMELIWFNFNNMNMFFILKIVSNISKL</sequence>
<proteinExistence type="predicted"/>
<name>A0A645H5J1_9ZZZZ</name>
<comment type="caution">
    <text evidence="1">The sequence shown here is derived from an EMBL/GenBank/DDBJ whole genome shotgun (WGS) entry which is preliminary data.</text>
</comment>
<accession>A0A645H5J1</accession>